<dbReference type="PANTHER" id="PTHR33258:SF1">
    <property type="entry name" value="TRANSPOSASE INSL FOR INSERTION SEQUENCE ELEMENT IS186A-RELATED"/>
    <property type="match status" value="1"/>
</dbReference>
<organism evidence="6">
    <name type="scientific">Prevotella amnii</name>
    <dbReference type="NCBI Taxonomy" id="419005"/>
    <lineage>
        <taxon>Bacteria</taxon>
        <taxon>Pseudomonadati</taxon>
        <taxon>Bacteroidota</taxon>
        <taxon>Bacteroidia</taxon>
        <taxon>Bacteroidales</taxon>
        <taxon>Prevotellaceae</taxon>
        <taxon>Prevotella</taxon>
    </lineage>
</organism>
<comment type="similarity">
    <text evidence="1">Belongs to the transposase 11 family.</text>
</comment>
<accession>A0A134B6H4</accession>
<dbReference type="InterPro" id="IPR002559">
    <property type="entry name" value="Transposase_11"/>
</dbReference>
<feature type="domain" description="Transposase IS4-like" evidence="5">
    <location>
        <begin position="6"/>
        <end position="190"/>
    </location>
</feature>
<dbReference type="NCBIfam" id="NF033592">
    <property type="entry name" value="transpos_IS4_1"/>
    <property type="match status" value="1"/>
</dbReference>
<dbReference type="PANTHER" id="PTHR33258">
    <property type="entry name" value="TRANSPOSASE INSL FOR INSERTION SEQUENCE ELEMENT IS186A-RELATED"/>
    <property type="match status" value="1"/>
</dbReference>
<dbReference type="GO" id="GO:0003677">
    <property type="term" value="F:DNA binding"/>
    <property type="evidence" value="ECO:0007669"/>
    <property type="project" value="UniProtKB-KW"/>
</dbReference>
<dbReference type="PATRIC" id="fig|419005.5.peg.1817"/>
<evidence type="ECO:0000259" key="5">
    <source>
        <dbReference type="Pfam" id="PF01609"/>
    </source>
</evidence>
<dbReference type="Pfam" id="PF01609">
    <property type="entry name" value="DDE_Tnp_1"/>
    <property type="match status" value="1"/>
</dbReference>
<keyword evidence="2" id="KW-0815">Transposition</keyword>
<keyword evidence="3" id="KW-0238">DNA-binding</keyword>
<comment type="caution">
    <text evidence="6">The sequence shown here is derived from an EMBL/GenBank/DDBJ whole genome shotgun (WGS) entry which is preliminary data.</text>
</comment>
<dbReference type="InterPro" id="IPR012337">
    <property type="entry name" value="RNaseH-like_sf"/>
</dbReference>
<evidence type="ECO:0000313" key="6">
    <source>
        <dbReference type="EMBL" id="KXB75538.1"/>
    </source>
</evidence>
<dbReference type="AlphaFoldDB" id="A0A134B6H4"/>
<dbReference type="GO" id="GO:0006313">
    <property type="term" value="P:DNA transposition"/>
    <property type="evidence" value="ECO:0007669"/>
    <property type="project" value="InterPro"/>
</dbReference>
<evidence type="ECO:0000256" key="1">
    <source>
        <dbReference type="ARBA" id="ARBA00010075"/>
    </source>
</evidence>
<dbReference type="STRING" id="419005.HMPREF1860_01822"/>
<proteinExistence type="inferred from homology"/>
<keyword evidence="4" id="KW-0233">DNA recombination</keyword>
<dbReference type="EMBL" id="LSDL01000118">
    <property type="protein sequence ID" value="KXB75538.1"/>
    <property type="molecule type" value="Genomic_DNA"/>
</dbReference>
<evidence type="ECO:0000313" key="7">
    <source>
        <dbReference type="Proteomes" id="UP000070531"/>
    </source>
</evidence>
<evidence type="ECO:0000256" key="4">
    <source>
        <dbReference type="ARBA" id="ARBA00023172"/>
    </source>
</evidence>
<dbReference type="GO" id="GO:0004803">
    <property type="term" value="F:transposase activity"/>
    <property type="evidence" value="ECO:0007669"/>
    <property type="project" value="InterPro"/>
</dbReference>
<gene>
    <name evidence="6" type="ORF">HMPREF1860_01822</name>
</gene>
<dbReference type="SUPFAM" id="SSF53098">
    <property type="entry name" value="Ribonuclease H-like"/>
    <property type="match status" value="1"/>
</dbReference>
<evidence type="ECO:0000256" key="3">
    <source>
        <dbReference type="ARBA" id="ARBA00023125"/>
    </source>
</evidence>
<sequence length="253" mass="29348">MGSHPKTGKKKGGIKVHSVIHANEEVHCDVKFTSAATNDSFMLAPSHFKHDEIIALDHAYINYEKFEELTERNVVYVTKMRKNLKYEVLVDCMNMNEDGLMEYREQVVVFRKGGINHIARIITYVDIKPKLVSLLTNDFDMSMETIVAIYRRRWQIESLFKQIKQNFPLRYFYGESANAIKIQIWVTLIANLLLSLLQSSLQRRWSFSGLATMVRIVLMEYLNMNNFFNMPDADMKLMLEAAAESPPDVPENE</sequence>
<reference evidence="6 7" key="1">
    <citation type="submission" date="2016-01" db="EMBL/GenBank/DDBJ databases">
        <authorList>
            <person name="Oliw E.H."/>
        </authorList>
    </citation>
    <scope>NUCLEOTIDE SEQUENCE [LARGE SCALE GENOMIC DNA]</scope>
    <source>
        <strain evidence="6 7">DNF00307</strain>
    </source>
</reference>
<evidence type="ECO:0000256" key="2">
    <source>
        <dbReference type="ARBA" id="ARBA00022578"/>
    </source>
</evidence>
<name>A0A134B6H4_9BACT</name>
<protein>
    <submittedName>
        <fullName evidence="6">Transposase, IS4 family</fullName>
    </submittedName>
</protein>
<dbReference type="Proteomes" id="UP000070531">
    <property type="component" value="Unassembled WGS sequence"/>
</dbReference>
<dbReference type="InterPro" id="IPR047952">
    <property type="entry name" value="Transpos_IS4"/>
</dbReference>